<gene>
    <name evidence="10" type="ORF">JMJ35_000113</name>
</gene>
<dbReference type="InterPro" id="IPR019185">
    <property type="entry name" value="Integral_membrane_SYS1-rel"/>
</dbReference>
<evidence type="ECO:0000256" key="8">
    <source>
        <dbReference type="ARBA" id="ARBA00023136"/>
    </source>
</evidence>
<feature type="transmembrane region" description="Helical" evidence="9">
    <location>
        <begin position="119"/>
        <end position="140"/>
    </location>
</feature>
<dbReference type="EMBL" id="JAFEKC020000001">
    <property type="protein sequence ID" value="KAK0516958.1"/>
    <property type="molecule type" value="Genomic_DNA"/>
</dbReference>
<dbReference type="Proteomes" id="UP001166286">
    <property type="component" value="Unassembled WGS sequence"/>
</dbReference>
<dbReference type="GO" id="GO:0000139">
    <property type="term" value="C:Golgi membrane"/>
    <property type="evidence" value="ECO:0007669"/>
    <property type="project" value="UniProtKB-SubCell"/>
</dbReference>
<organism evidence="10 11">
    <name type="scientific">Cladonia borealis</name>
    <dbReference type="NCBI Taxonomy" id="184061"/>
    <lineage>
        <taxon>Eukaryota</taxon>
        <taxon>Fungi</taxon>
        <taxon>Dikarya</taxon>
        <taxon>Ascomycota</taxon>
        <taxon>Pezizomycotina</taxon>
        <taxon>Lecanoromycetes</taxon>
        <taxon>OSLEUM clade</taxon>
        <taxon>Lecanoromycetidae</taxon>
        <taxon>Lecanorales</taxon>
        <taxon>Lecanorineae</taxon>
        <taxon>Cladoniaceae</taxon>
        <taxon>Cladonia</taxon>
    </lineage>
</organism>
<dbReference type="AlphaFoldDB" id="A0AA39V5B6"/>
<evidence type="ECO:0000256" key="3">
    <source>
        <dbReference type="ARBA" id="ARBA00022448"/>
    </source>
</evidence>
<dbReference type="GO" id="GO:0043001">
    <property type="term" value="P:Golgi to plasma membrane protein transport"/>
    <property type="evidence" value="ECO:0007669"/>
    <property type="project" value="TreeGrafter"/>
</dbReference>
<feature type="transmembrane region" description="Helical" evidence="9">
    <location>
        <begin position="63"/>
        <end position="88"/>
    </location>
</feature>
<keyword evidence="11" id="KW-1185">Reference proteome</keyword>
<keyword evidence="6 9" id="KW-1133">Transmembrane helix</keyword>
<dbReference type="PANTHER" id="PTHR12952:SF0">
    <property type="entry name" value="PROTEIN SYS1 HOMOLOG"/>
    <property type="match status" value="1"/>
</dbReference>
<evidence type="ECO:0000256" key="9">
    <source>
        <dbReference type="SAM" id="Phobius"/>
    </source>
</evidence>
<dbReference type="Pfam" id="PF09801">
    <property type="entry name" value="SYS1"/>
    <property type="match status" value="1"/>
</dbReference>
<feature type="transmembrane region" description="Helical" evidence="9">
    <location>
        <begin position="95"/>
        <end position="113"/>
    </location>
</feature>
<keyword evidence="5" id="KW-0653">Protein transport</keyword>
<dbReference type="GO" id="GO:0034067">
    <property type="term" value="P:protein localization to Golgi apparatus"/>
    <property type="evidence" value="ECO:0007669"/>
    <property type="project" value="TreeGrafter"/>
</dbReference>
<reference evidence="10" key="1">
    <citation type="submission" date="2023-03" db="EMBL/GenBank/DDBJ databases">
        <title>Complete genome of Cladonia borealis.</title>
        <authorList>
            <person name="Park H."/>
        </authorList>
    </citation>
    <scope>NUCLEOTIDE SEQUENCE</scope>
    <source>
        <strain evidence="10">ANT050790</strain>
    </source>
</reference>
<evidence type="ECO:0000313" key="11">
    <source>
        <dbReference type="Proteomes" id="UP001166286"/>
    </source>
</evidence>
<keyword evidence="4 9" id="KW-0812">Transmembrane</keyword>
<evidence type="ECO:0008006" key="12">
    <source>
        <dbReference type="Google" id="ProtNLM"/>
    </source>
</evidence>
<proteinExistence type="inferred from homology"/>
<accession>A0AA39V5B6</accession>
<evidence type="ECO:0000256" key="6">
    <source>
        <dbReference type="ARBA" id="ARBA00022989"/>
    </source>
</evidence>
<name>A0AA39V5B6_9LECA</name>
<comment type="similarity">
    <text evidence="2">Belongs to the SYS1 family.</text>
</comment>
<keyword evidence="7" id="KW-0333">Golgi apparatus</keyword>
<evidence type="ECO:0000256" key="4">
    <source>
        <dbReference type="ARBA" id="ARBA00022692"/>
    </source>
</evidence>
<evidence type="ECO:0000256" key="1">
    <source>
        <dbReference type="ARBA" id="ARBA00004653"/>
    </source>
</evidence>
<dbReference type="GO" id="GO:0005829">
    <property type="term" value="C:cytosol"/>
    <property type="evidence" value="ECO:0007669"/>
    <property type="project" value="GOC"/>
</dbReference>
<evidence type="ECO:0000256" key="7">
    <source>
        <dbReference type="ARBA" id="ARBA00023034"/>
    </source>
</evidence>
<comment type="subcellular location">
    <subcellularLocation>
        <location evidence="1">Golgi apparatus membrane</location>
        <topology evidence="1">Multi-pass membrane protein</topology>
    </subcellularLocation>
</comment>
<keyword evidence="8 9" id="KW-0472">Membrane</keyword>
<evidence type="ECO:0000256" key="5">
    <source>
        <dbReference type="ARBA" id="ARBA00022927"/>
    </source>
</evidence>
<dbReference type="GO" id="GO:0005802">
    <property type="term" value="C:trans-Golgi network"/>
    <property type="evidence" value="ECO:0007669"/>
    <property type="project" value="TreeGrafter"/>
</dbReference>
<comment type="caution">
    <text evidence="10">The sequence shown here is derived from an EMBL/GenBank/DDBJ whole genome shotgun (WGS) entry which is preliminary data.</text>
</comment>
<keyword evidence="3" id="KW-0813">Transport</keyword>
<feature type="transmembrane region" description="Helical" evidence="9">
    <location>
        <begin position="21"/>
        <end position="43"/>
    </location>
</feature>
<dbReference type="PANTHER" id="PTHR12952">
    <property type="entry name" value="SYS1"/>
    <property type="match status" value="1"/>
</dbReference>
<protein>
    <recommendedName>
        <fullName evidence="12">Integral membrane protein</fullName>
    </recommendedName>
</protein>
<sequence>MPPHHPRPPPPPSPLHILTQILTLQLLYYLLTTSLLLFTALLGGRPFTANLVLDWRSVRGDTVTGWTLGGCWVGGGFLGIILLLLLIARSKLVPDFALTLHFIHLIIVSIYSRGVPRNALWWGLNALSAVVMTVGGVWSCRWRELRPISFGTGGGKGGGGGKLEIRV</sequence>
<evidence type="ECO:0000256" key="2">
    <source>
        <dbReference type="ARBA" id="ARBA00008160"/>
    </source>
</evidence>
<dbReference type="GO" id="GO:0006895">
    <property type="term" value="P:Golgi to endosome transport"/>
    <property type="evidence" value="ECO:0007669"/>
    <property type="project" value="TreeGrafter"/>
</dbReference>
<evidence type="ECO:0000313" key="10">
    <source>
        <dbReference type="EMBL" id="KAK0516958.1"/>
    </source>
</evidence>